<name>W9V7Y2_9GAMM</name>
<evidence type="ECO:0000313" key="1">
    <source>
        <dbReference type="EMBL" id="EXJ15688.1"/>
    </source>
</evidence>
<dbReference type="EMBL" id="AONC01000022">
    <property type="protein sequence ID" value="EXJ15688.1"/>
    <property type="molecule type" value="Genomic_DNA"/>
</dbReference>
<evidence type="ECO:0000313" key="2">
    <source>
        <dbReference type="Proteomes" id="UP000019460"/>
    </source>
</evidence>
<protein>
    <submittedName>
        <fullName evidence="1">Uncharacterized protein</fullName>
    </submittedName>
</protein>
<comment type="caution">
    <text evidence="1">The sequence shown here is derived from an EMBL/GenBank/DDBJ whole genome shotgun (WGS) entry which is preliminary data.</text>
</comment>
<gene>
    <name evidence="1" type="ORF">D779_1076</name>
</gene>
<sequence length="48" mass="5276">MVIVNESSSVVARNHIRNNAYHAGRGPNPCLMMKQRSKIPAERGVAKS</sequence>
<keyword evidence="2" id="KW-1185">Reference proteome</keyword>
<proteinExistence type="predicted"/>
<reference evidence="1 2" key="1">
    <citation type="submission" date="2012-11" db="EMBL/GenBank/DDBJ databases">
        <title>Genome assembly of Thiorhodococcus sp. AK35.</title>
        <authorList>
            <person name="Nupur N."/>
            <person name="Khatri I."/>
            <person name="Subramanian S."/>
            <person name="Pinnaka A."/>
        </authorList>
    </citation>
    <scope>NUCLEOTIDE SEQUENCE [LARGE SCALE GENOMIC DNA]</scope>
    <source>
        <strain evidence="1 2">AK35</strain>
    </source>
</reference>
<dbReference type="AlphaFoldDB" id="W9V7Y2"/>
<accession>W9V7Y2</accession>
<dbReference type="STRING" id="1249627.D779_1076"/>
<dbReference type="Proteomes" id="UP000019460">
    <property type="component" value="Unassembled WGS sequence"/>
</dbReference>
<organism evidence="1 2">
    <name type="scientific">Imhoffiella purpurea</name>
    <dbReference type="NCBI Taxonomy" id="1249627"/>
    <lineage>
        <taxon>Bacteria</taxon>
        <taxon>Pseudomonadati</taxon>
        <taxon>Pseudomonadota</taxon>
        <taxon>Gammaproteobacteria</taxon>
        <taxon>Chromatiales</taxon>
        <taxon>Chromatiaceae</taxon>
        <taxon>Imhoffiella</taxon>
    </lineage>
</organism>